<protein>
    <submittedName>
        <fullName evidence="1">Uncharacterized protein</fullName>
    </submittedName>
</protein>
<comment type="caution">
    <text evidence="1">The sequence shown here is derived from an EMBL/GenBank/DDBJ whole genome shotgun (WGS) entry which is preliminary data.</text>
</comment>
<reference evidence="1" key="1">
    <citation type="submission" date="2023-03" db="EMBL/GenBank/DDBJ databases">
        <title>Massive genome expansion in bonnet fungi (Mycena s.s.) driven by repeated elements and novel gene families across ecological guilds.</title>
        <authorList>
            <consortium name="Lawrence Berkeley National Laboratory"/>
            <person name="Harder C.B."/>
            <person name="Miyauchi S."/>
            <person name="Viragh M."/>
            <person name="Kuo A."/>
            <person name="Thoen E."/>
            <person name="Andreopoulos B."/>
            <person name="Lu D."/>
            <person name="Skrede I."/>
            <person name="Drula E."/>
            <person name="Henrissat B."/>
            <person name="Morin E."/>
            <person name="Kohler A."/>
            <person name="Barry K."/>
            <person name="LaButti K."/>
            <person name="Morin E."/>
            <person name="Salamov A."/>
            <person name="Lipzen A."/>
            <person name="Mereny Z."/>
            <person name="Hegedus B."/>
            <person name="Baldrian P."/>
            <person name="Stursova M."/>
            <person name="Weitz H."/>
            <person name="Taylor A."/>
            <person name="Grigoriev I.V."/>
            <person name="Nagy L.G."/>
            <person name="Martin F."/>
            <person name="Kauserud H."/>
        </authorList>
    </citation>
    <scope>NUCLEOTIDE SEQUENCE</scope>
    <source>
        <strain evidence="1">CBHHK188m</strain>
    </source>
</reference>
<keyword evidence="2" id="KW-1185">Reference proteome</keyword>
<gene>
    <name evidence="1" type="ORF">DFH07DRAFT_400328</name>
</gene>
<dbReference type="Proteomes" id="UP001215280">
    <property type="component" value="Unassembled WGS sequence"/>
</dbReference>
<name>A0AAD7JEL4_9AGAR</name>
<evidence type="ECO:0000313" key="1">
    <source>
        <dbReference type="EMBL" id="KAJ7763221.1"/>
    </source>
</evidence>
<dbReference type="EMBL" id="JARJLG010000041">
    <property type="protein sequence ID" value="KAJ7763221.1"/>
    <property type="molecule type" value="Genomic_DNA"/>
</dbReference>
<accession>A0AAD7JEL4</accession>
<organism evidence="1 2">
    <name type="scientific">Mycena maculata</name>
    <dbReference type="NCBI Taxonomy" id="230809"/>
    <lineage>
        <taxon>Eukaryota</taxon>
        <taxon>Fungi</taxon>
        <taxon>Dikarya</taxon>
        <taxon>Basidiomycota</taxon>
        <taxon>Agaricomycotina</taxon>
        <taxon>Agaricomycetes</taxon>
        <taxon>Agaricomycetidae</taxon>
        <taxon>Agaricales</taxon>
        <taxon>Marasmiineae</taxon>
        <taxon>Mycenaceae</taxon>
        <taxon>Mycena</taxon>
    </lineage>
</organism>
<dbReference type="AlphaFoldDB" id="A0AAD7JEL4"/>
<sequence>MAAGLASPINIPFHCGRDSWRQRRIEPLALDFQKLGAFAIIDAYPLRRQRSLCALSYLGWAEFLQVSTLFSALQSFLRSSLLLSHFVHVARRVIFFCPVFRNSISCPGYVRPSRQQVHKSPRRCSCARRRLPPGDTRNSHLLRPHRLSIAAAEPAPLSQDTRHRVRLLHLRVAAALDTWLNGEQHPLRLEREQKNLHERVGVYN</sequence>
<evidence type="ECO:0000313" key="2">
    <source>
        <dbReference type="Proteomes" id="UP001215280"/>
    </source>
</evidence>
<proteinExistence type="predicted"/>